<dbReference type="GO" id="GO:0005525">
    <property type="term" value="F:GTP binding"/>
    <property type="evidence" value="ECO:0007669"/>
    <property type="project" value="UniProtKB-UniRule"/>
</dbReference>
<evidence type="ECO:0000256" key="1">
    <source>
        <dbReference type="ARBA" id="ARBA00011738"/>
    </source>
</evidence>
<keyword evidence="9" id="KW-0963">Cytoplasm</keyword>
<evidence type="ECO:0000256" key="7">
    <source>
        <dbReference type="ARBA" id="ARBA00023134"/>
    </source>
</evidence>
<evidence type="ECO:0000256" key="8">
    <source>
        <dbReference type="ARBA" id="ARBA00050432"/>
    </source>
</evidence>
<evidence type="ECO:0000256" key="2">
    <source>
        <dbReference type="ARBA" id="ARBA00022598"/>
    </source>
</evidence>
<evidence type="ECO:0000256" key="6">
    <source>
        <dbReference type="ARBA" id="ARBA00022842"/>
    </source>
</evidence>
<dbReference type="Pfam" id="PF00709">
    <property type="entry name" value="Adenylsucc_synt"/>
    <property type="match status" value="1"/>
</dbReference>
<feature type="binding site" evidence="9">
    <location>
        <position position="249"/>
    </location>
    <ligand>
        <name>IMP</name>
        <dbReference type="ChEBI" id="CHEBI:58053"/>
    </ligand>
</feature>
<dbReference type="NCBIfam" id="NF002223">
    <property type="entry name" value="PRK01117.1"/>
    <property type="match status" value="1"/>
</dbReference>
<dbReference type="HAMAP" id="MF_00011">
    <property type="entry name" value="Adenylosucc_synth"/>
    <property type="match status" value="1"/>
</dbReference>
<dbReference type="NCBIfam" id="TIGR00184">
    <property type="entry name" value="purA"/>
    <property type="match status" value="1"/>
</dbReference>
<feature type="active site" evidence="10">
    <location>
        <position position="153"/>
    </location>
</feature>
<dbReference type="Gene3D" id="1.10.300.10">
    <property type="entry name" value="Adenylosuccinate Synthetase, subunit A, domain 2"/>
    <property type="match status" value="1"/>
</dbReference>
<dbReference type="CDD" id="cd03108">
    <property type="entry name" value="AdSS"/>
    <property type="match status" value="1"/>
</dbReference>
<dbReference type="PROSITE" id="PS01266">
    <property type="entry name" value="ADENYLOSUCCIN_SYN_1"/>
    <property type="match status" value="1"/>
</dbReference>
<keyword evidence="3 9" id="KW-0479">Metal-binding</keyword>
<dbReference type="FunFam" id="3.90.170.10:FF:000001">
    <property type="entry name" value="Adenylosuccinate synthetase"/>
    <property type="match status" value="1"/>
</dbReference>
<feature type="binding site" evidence="9">
    <location>
        <position position="25"/>
    </location>
    <ligand>
        <name>Mg(2+)</name>
        <dbReference type="ChEBI" id="CHEBI:18420"/>
    </ligand>
</feature>
<feature type="binding site" evidence="9">
    <location>
        <begin position="24"/>
        <end position="30"/>
    </location>
    <ligand>
        <name>GTP</name>
        <dbReference type="ChEBI" id="CHEBI:37565"/>
    </ligand>
</feature>
<proteinExistence type="inferred from homology"/>
<dbReference type="SUPFAM" id="SSF52540">
    <property type="entry name" value="P-loop containing nucleoside triphosphate hydrolases"/>
    <property type="match status" value="1"/>
</dbReference>
<feature type="binding site" evidence="9">
    <location>
        <position position="142"/>
    </location>
    <ligand>
        <name>IMP</name>
        <dbReference type="ChEBI" id="CHEBI:58053"/>
    </ligand>
</feature>
<organism evidence="12 13">
    <name type="scientific">Pyrocoelia pectoralis</name>
    <dbReference type="NCBI Taxonomy" id="417401"/>
    <lineage>
        <taxon>Eukaryota</taxon>
        <taxon>Metazoa</taxon>
        <taxon>Ecdysozoa</taxon>
        <taxon>Arthropoda</taxon>
        <taxon>Hexapoda</taxon>
        <taxon>Insecta</taxon>
        <taxon>Pterygota</taxon>
        <taxon>Neoptera</taxon>
        <taxon>Endopterygota</taxon>
        <taxon>Coleoptera</taxon>
        <taxon>Polyphaga</taxon>
        <taxon>Elateriformia</taxon>
        <taxon>Elateroidea</taxon>
        <taxon>Lampyridae</taxon>
        <taxon>Lampyrinae</taxon>
        <taxon>Pyrocoelia</taxon>
    </lineage>
</organism>
<dbReference type="AlphaFoldDB" id="A0AAN7ZCN6"/>
<comment type="subunit">
    <text evidence="1 9">Homodimer.</text>
</comment>
<keyword evidence="4 9" id="KW-0547">Nucleotide-binding</keyword>
<comment type="similarity">
    <text evidence="9 11">Belongs to the adenylosuccinate synthetase family.</text>
</comment>
<feature type="active site" description="Proton donor" evidence="9">
    <location>
        <position position="53"/>
    </location>
</feature>
<dbReference type="PANTHER" id="PTHR11846">
    <property type="entry name" value="ADENYLOSUCCINATE SYNTHETASE"/>
    <property type="match status" value="1"/>
</dbReference>
<dbReference type="InterPro" id="IPR042111">
    <property type="entry name" value="Adenylosuccinate_synth_dom3"/>
</dbReference>
<dbReference type="GO" id="GO:0004019">
    <property type="term" value="F:adenylosuccinate synthase activity"/>
    <property type="evidence" value="ECO:0007669"/>
    <property type="project" value="UniProtKB-UniRule"/>
</dbReference>
<comment type="function">
    <text evidence="9">Plays an important role in the de novo pathway and in the salvage pathway of purine nucleotide biosynthesis. Catalyzes the first commited step in the biosynthesis of AMP from IMP.</text>
</comment>
<comment type="catalytic activity">
    <reaction evidence="8 9 11">
        <text>IMP + L-aspartate + GTP = N(6)-(1,2-dicarboxyethyl)-AMP + GDP + phosphate + 2 H(+)</text>
        <dbReference type="Rhea" id="RHEA:15753"/>
        <dbReference type="ChEBI" id="CHEBI:15378"/>
        <dbReference type="ChEBI" id="CHEBI:29991"/>
        <dbReference type="ChEBI" id="CHEBI:37565"/>
        <dbReference type="ChEBI" id="CHEBI:43474"/>
        <dbReference type="ChEBI" id="CHEBI:57567"/>
        <dbReference type="ChEBI" id="CHEBI:58053"/>
        <dbReference type="ChEBI" id="CHEBI:58189"/>
        <dbReference type="EC" id="6.3.4.4"/>
    </reaction>
</comment>
<feature type="binding site" evidence="9">
    <location>
        <position position="234"/>
    </location>
    <ligand>
        <name>IMP</name>
        <dbReference type="ChEBI" id="CHEBI:58053"/>
    </ligand>
</feature>
<dbReference type="GO" id="GO:0005737">
    <property type="term" value="C:cytoplasm"/>
    <property type="evidence" value="ECO:0007669"/>
    <property type="project" value="UniProtKB-SubCell"/>
</dbReference>
<sequence>MDLLNTVEYDDEAKVTAVIGAQWGDEGKGKLIDLLSESADVVCRCQGGNNANHTIVNKNGTYSFHLLPTGIFYPHCLSIIGNGVVLHIPSLIEELESDTVREMGSLKDRFLISDKAHIVFDFHQQVDGLQEVDGCFQKIGTTKKGIGPTYSSKVRRNGMRMVDLIGDYSYFSDKFRGLVNLYERMFPNLSVDIDGELEKYRQYADILRPYITETVYSINKCIKEGKKIFVEGANAALLDIDFGTYPFVTSSNCSIGGVSTGLGIPPTKIENVIGVMKAYTTRRGDGPFPTELHDGVLEYLQVKGQEFNSTTNRWLRCGWLDLFAIKYSDMINCYNVFALSKLDVLDDLVEIKIGISYTLRGRKLDHFPSNASDLSSVAVEYMTLPGWQCSTKTVKLYEELPSNAKTFIEVIQNRVGKPIRWISVGEDKESMIVMR</sequence>
<reference evidence="12 13" key="1">
    <citation type="journal article" date="2024" name="Insects">
        <title>An Improved Chromosome-Level Genome Assembly of the Firefly Pyrocoelia pectoralis.</title>
        <authorList>
            <person name="Fu X."/>
            <person name="Meyer-Rochow V.B."/>
            <person name="Ballantyne L."/>
            <person name="Zhu X."/>
        </authorList>
    </citation>
    <scope>NUCLEOTIDE SEQUENCE [LARGE SCALE GENOMIC DNA]</scope>
    <source>
        <strain evidence="12">XCY_ONT2</strain>
    </source>
</reference>
<dbReference type="GO" id="GO:0000287">
    <property type="term" value="F:magnesium ion binding"/>
    <property type="evidence" value="ECO:0007669"/>
    <property type="project" value="UniProtKB-UniRule"/>
</dbReference>
<comment type="caution">
    <text evidence="12">The sequence shown here is derived from an EMBL/GenBank/DDBJ whole genome shotgun (WGS) entry which is preliminary data.</text>
</comment>
<dbReference type="Gene3D" id="3.90.170.10">
    <property type="entry name" value="Adenylosuccinate Synthetase, subunit A, domain 3"/>
    <property type="match status" value="1"/>
</dbReference>
<dbReference type="GO" id="GO:0046040">
    <property type="term" value="P:IMP metabolic process"/>
    <property type="evidence" value="ECO:0007669"/>
    <property type="project" value="TreeGrafter"/>
</dbReference>
<dbReference type="InterPro" id="IPR033128">
    <property type="entry name" value="Adenylosuccin_syn_Lys_AS"/>
</dbReference>
<protein>
    <recommendedName>
        <fullName evidence="9 11">Adenylosuccinate synthetase</fullName>
        <shortName evidence="9">AMPSase</shortName>
        <shortName evidence="9">AdSS</shortName>
        <ecNumber evidence="9 11">6.3.4.4</ecNumber>
    </recommendedName>
    <alternativeName>
        <fullName evidence="9">IMP--aspartate ligase</fullName>
    </alternativeName>
</protein>
<accession>A0AAN7ZCN6</accession>
<gene>
    <name evidence="12" type="ORF">RI129_009877</name>
</gene>
<keyword evidence="2 9" id="KW-0436">Ligase</keyword>
<dbReference type="Gene3D" id="3.40.440.10">
    <property type="entry name" value="Adenylosuccinate Synthetase, subunit A, domain 1"/>
    <property type="match status" value="1"/>
</dbReference>
<keyword evidence="13" id="KW-1185">Reference proteome</keyword>
<comment type="function">
    <text evidence="11">Plays an important role in the de novo pathway of purine nucleotide biosynthesis.</text>
</comment>
<comment type="pathway">
    <text evidence="9 11">Purine metabolism; AMP biosynthesis via de novo pathway; AMP from IMP: step 1/2.</text>
</comment>
<evidence type="ECO:0000313" key="12">
    <source>
        <dbReference type="EMBL" id="KAK5641330.1"/>
    </source>
</evidence>
<evidence type="ECO:0000256" key="5">
    <source>
        <dbReference type="ARBA" id="ARBA00022755"/>
    </source>
</evidence>
<dbReference type="Proteomes" id="UP001329430">
    <property type="component" value="Chromosome 7"/>
</dbReference>
<evidence type="ECO:0000256" key="9">
    <source>
        <dbReference type="HAMAP-Rule" id="MF_03125"/>
    </source>
</evidence>
<dbReference type="SMART" id="SM00788">
    <property type="entry name" value="Adenylsucc_synt"/>
    <property type="match status" value="1"/>
</dbReference>
<feature type="binding site" evidence="9">
    <location>
        <position position="313"/>
    </location>
    <ligand>
        <name>IMP</name>
        <dbReference type="ChEBI" id="CHEBI:58053"/>
    </ligand>
</feature>
<dbReference type="PROSITE" id="PS00513">
    <property type="entry name" value="ADENYLOSUCCIN_SYN_2"/>
    <property type="match status" value="1"/>
</dbReference>
<name>A0AAN7ZCN6_9COLE</name>
<dbReference type="FunFam" id="1.10.300.10:FF:000002">
    <property type="entry name" value="Adenylosuccinate synthetase, chloroplastic"/>
    <property type="match status" value="1"/>
</dbReference>
<dbReference type="InterPro" id="IPR042109">
    <property type="entry name" value="Adenylosuccinate_synth_dom1"/>
</dbReference>
<feature type="binding site" evidence="9">
    <location>
        <position position="156"/>
    </location>
    <ligand>
        <name>IMP</name>
        <dbReference type="ChEBI" id="CHEBI:58053"/>
        <note>ligand shared between dimeric partners</note>
    </ligand>
</feature>
<dbReference type="InterPro" id="IPR042110">
    <property type="entry name" value="Adenylosuccinate_synth_dom2"/>
</dbReference>
<feature type="active site" description="Proton acceptor" evidence="9">
    <location>
        <position position="25"/>
    </location>
</feature>
<comment type="subcellular location">
    <subcellularLocation>
        <location evidence="9">Cytoplasm</location>
    </subcellularLocation>
</comment>
<dbReference type="InterPro" id="IPR018220">
    <property type="entry name" value="Adenylosuccin_syn_GTP-bd"/>
</dbReference>
<feature type="binding site" evidence="9">
    <location>
        <begin position="25"/>
        <end position="28"/>
    </location>
    <ligand>
        <name>IMP</name>
        <dbReference type="ChEBI" id="CHEBI:58053"/>
    </ligand>
</feature>
<keyword evidence="6 9" id="KW-0460">Magnesium</keyword>
<evidence type="ECO:0000256" key="3">
    <source>
        <dbReference type="ARBA" id="ARBA00022723"/>
    </source>
</evidence>
<comment type="cofactor">
    <cofactor evidence="9">
        <name>Mg(2+)</name>
        <dbReference type="ChEBI" id="CHEBI:18420"/>
    </cofactor>
    <text evidence="9">Binds 1 Mg(2+) ion per subunit.</text>
</comment>
<keyword evidence="7 9" id="KW-0342">GTP-binding</keyword>
<dbReference type="GO" id="GO:0044208">
    <property type="term" value="P:'de novo' AMP biosynthetic process"/>
    <property type="evidence" value="ECO:0007669"/>
    <property type="project" value="UniProtKB-UniRule"/>
</dbReference>
<dbReference type="EC" id="6.3.4.4" evidence="9 11"/>
<feature type="binding site" evidence="9">
    <location>
        <begin position="341"/>
        <end position="343"/>
    </location>
    <ligand>
        <name>GTP</name>
        <dbReference type="ChEBI" id="CHEBI:37565"/>
    </ligand>
</feature>
<dbReference type="PANTHER" id="PTHR11846:SF0">
    <property type="entry name" value="ADENYLOSUCCINATE SYNTHETASE"/>
    <property type="match status" value="1"/>
</dbReference>
<evidence type="ECO:0000313" key="13">
    <source>
        <dbReference type="Proteomes" id="UP001329430"/>
    </source>
</evidence>
<evidence type="ECO:0000256" key="11">
    <source>
        <dbReference type="RuleBase" id="RU000520"/>
    </source>
</evidence>
<comment type="caution">
    <text evidence="9">Lacks conserved residue(s) required for the propagation of feature annotation.</text>
</comment>
<evidence type="ECO:0000256" key="4">
    <source>
        <dbReference type="ARBA" id="ARBA00022741"/>
    </source>
</evidence>
<dbReference type="InterPro" id="IPR001114">
    <property type="entry name" value="Adenylosuccinate_synthetase"/>
</dbReference>
<evidence type="ECO:0000256" key="10">
    <source>
        <dbReference type="PROSITE-ProRule" id="PRU10134"/>
    </source>
</evidence>
<keyword evidence="5 9" id="KW-0658">Purine biosynthesis</keyword>
<dbReference type="EMBL" id="JAVRBK010000007">
    <property type="protein sequence ID" value="KAK5641330.1"/>
    <property type="molecule type" value="Genomic_DNA"/>
</dbReference>
<dbReference type="InterPro" id="IPR027417">
    <property type="entry name" value="P-loop_NTPase"/>
</dbReference>